<dbReference type="EMBL" id="AP025739">
    <property type="protein sequence ID" value="BDI28949.1"/>
    <property type="molecule type" value="Genomic_DNA"/>
</dbReference>
<dbReference type="Gene3D" id="3.30.470.30">
    <property type="entry name" value="DNA ligase/mRNA capping enzyme"/>
    <property type="match status" value="1"/>
</dbReference>
<dbReference type="KEGG" id="ccot:CCAX7_10000"/>
<organism evidence="1 2">
    <name type="scientific">Capsulimonas corticalis</name>
    <dbReference type="NCBI Taxonomy" id="2219043"/>
    <lineage>
        <taxon>Bacteria</taxon>
        <taxon>Bacillati</taxon>
        <taxon>Armatimonadota</taxon>
        <taxon>Armatimonadia</taxon>
        <taxon>Capsulimonadales</taxon>
        <taxon>Capsulimonadaceae</taxon>
        <taxon>Capsulimonas</taxon>
    </lineage>
</organism>
<dbReference type="NCBIfam" id="TIGR02306">
    <property type="entry name" value="RNA_lig_DRB0094"/>
    <property type="match status" value="1"/>
</dbReference>
<evidence type="ECO:0000313" key="1">
    <source>
        <dbReference type="EMBL" id="BDI28949.1"/>
    </source>
</evidence>
<keyword evidence="1" id="KW-0436">Ligase</keyword>
<dbReference type="Pfam" id="PF09414">
    <property type="entry name" value="RNA_ligase"/>
    <property type="match status" value="1"/>
</dbReference>
<dbReference type="OrthoDB" id="2471316at2"/>
<gene>
    <name evidence="1" type="ORF">CCAX7_10000</name>
</gene>
<dbReference type="Proteomes" id="UP000287394">
    <property type="component" value="Chromosome"/>
</dbReference>
<protein>
    <submittedName>
        <fullName evidence="1">RNA ligase</fullName>
    </submittedName>
</protein>
<dbReference type="RefSeq" id="WP_119321003.1">
    <property type="nucleotide sequence ID" value="NZ_AP025739.1"/>
</dbReference>
<reference evidence="1 2" key="1">
    <citation type="journal article" date="2019" name="Int. J. Syst. Evol. Microbiol.">
        <title>Capsulimonas corticalis gen. nov., sp. nov., an aerobic capsulated bacterium, of a novel bacterial order, Capsulimonadales ord. nov., of the class Armatimonadia of the phylum Armatimonadetes.</title>
        <authorList>
            <person name="Li J."/>
            <person name="Kudo C."/>
            <person name="Tonouchi A."/>
        </authorList>
    </citation>
    <scope>NUCLEOTIDE SEQUENCE [LARGE SCALE GENOMIC DNA]</scope>
    <source>
        <strain evidence="1 2">AX-7</strain>
    </source>
</reference>
<dbReference type="AlphaFoldDB" id="A0A402CUE2"/>
<dbReference type="InterPro" id="IPR021122">
    <property type="entry name" value="RNA_ligase_dom_REL/Rnl2"/>
</dbReference>
<dbReference type="GO" id="GO:0016874">
    <property type="term" value="F:ligase activity"/>
    <property type="evidence" value="ECO:0007669"/>
    <property type="project" value="UniProtKB-KW"/>
</dbReference>
<dbReference type="SUPFAM" id="SSF56091">
    <property type="entry name" value="DNA ligase/mRNA capping enzyme, catalytic domain"/>
    <property type="match status" value="1"/>
</dbReference>
<dbReference type="Pfam" id="PF21189">
    <property type="entry name" value="PHA02142"/>
    <property type="match status" value="1"/>
</dbReference>
<accession>A0A402CUE2</accession>
<evidence type="ECO:0000313" key="2">
    <source>
        <dbReference type="Proteomes" id="UP000287394"/>
    </source>
</evidence>
<proteinExistence type="predicted"/>
<keyword evidence="2" id="KW-1185">Reference proteome</keyword>
<name>A0A402CUE2_9BACT</name>
<sequence length="338" mass="37668">MSTLVVEVCEIDEVSPHHNADALELAQIKGWQCVVPKGKYAAGDLVTYIPIDAMIPAEHSDRWGITQYLSKGRVRCARLRSEPSFGVIVEREDPRWELGTDVAEHYGVTKYEPPVSFWAQRTDALAPHPLFEEYTDVENLRNYPDVLAAGEDVVVTEKIHGTNSRIGIVEGEWMAGSRQVRRERPENLAHSVYWAPALIPEVVSLLEHFAQDHRQVVLYGEIFGSKVQSLHYGASGAGGFQAFDLMIDGHYLNAFEFRQVCASFGVAMVPVLYEGPYALGIIKALSEGNTTLGAEHIREGVVVKPIAERRDPKVGRVCMKYIGDPYLFAKNVTDSRDV</sequence>
<dbReference type="InterPro" id="IPR012646">
    <property type="entry name" value="RNA_ligase_DRB0094"/>
</dbReference>